<reference evidence="1 2" key="1">
    <citation type="submission" date="2021-01" db="EMBL/GenBank/DDBJ databases">
        <title>Sequencing the genomes of 1000 actinobacteria strains.</title>
        <authorList>
            <person name="Klenk H.-P."/>
        </authorList>
    </citation>
    <scope>NUCLEOTIDE SEQUENCE [LARGE SCALE GENOMIC DNA]</scope>
    <source>
        <strain evidence="1 2">DSM 100204</strain>
    </source>
</reference>
<dbReference type="Gene3D" id="3.30.70.20">
    <property type="match status" value="1"/>
</dbReference>
<evidence type="ECO:0000313" key="1">
    <source>
        <dbReference type="EMBL" id="MBM7494185.1"/>
    </source>
</evidence>
<dbReference type="SUPFAM" id="SSF54862">
    <property type="entry name" value="4Fe-4S ferredoxins"/>
    <property type="match status" value="1"/>
</dbReference>
<protein>
    <submittedName>
        <fullName evidence="1">Ferredoxin</fullName>
    </submittedName>
</protein>
<accession>A0ABS2M161</accession>
<keyword evidence="2" id="KW-1185">Reference proteome</keyword>
<dbReference type="Pfam" id="PF13370">
    <property type="entry name" value="Fer4_13"/>
    <property type="match status" value="1"/>
</dbReference>
<proteinExistence type="predicted"/>
<gene>
    <name evidence="1" type="ORF">JOD64_005407</name>
</gene>
<organism evidence="1 2">
    <name type="scientific">Micromonospora luteifusca</name>
    <dbReference type="NCBI Taxonomy" id="709860"/>
    <lineage>
        <taxon>Bacteria</taxon>
        <taxon>Bacillati</taxon>
        <taxon>Actinomycetota</taxon>
        <taxon>Actinomycetes</taxon>
        <taxon>Micromonosporales</taxon>
        <taxon>Micromonosporaceae</taxon>
        <taxon>Micromonospora</taxon>
    </lineage>
</organism>
<evidence type="ECO:0000313" key="2">
    <source>
        <dbReference type="Proteomes" id="UP000764837"/>
    </source>
</evidence>
<name>A0ABS2M161_9ACTN</name>
<comment type="caution">
    <text evidence="1">The sequence shown here is derived from an EMBL/GenBank/DDBJ whole genome shotgun (WGS) entry which is preliminary data.</text>
</comment>
<dbReference type="EMBL" id="JAFBBP010000001">
    <property type="protein sequence ID" value="MBM7494185.1"/>
    <property type="molecule type" value="Genomic_DNA"/>
</dbReference>
<dbReference type="Proteomes" id="UP000764837">
    <property type="component" value="Unassembled WGS sequence"/>
</dbReference>
<sequence length="57" mass="6040">MCASVAPDIFDQSPRDGVVQLLVSQVDAGSLPRVEEALRLCPVAAIELARPVSVPPR</sequence>